<protein>
    <recommendedName>
        <fullName evidence="2">Transmembrane protein</fullName>
    </recommendedName>
</protein>
<sequence length="426" mass="50345">MAHNKLYRNFIILQEDEKTHAASGEKALSGYAKIEAKGDKCKISFYAQNLKKEEKYSILLICYKKDMKQIVDLGVLEISDIGKGEASKEYYVNNIAGLDFSYDKISGAAICKYVGGELTYLMYGFMNGENVGDSWKKCKVLKHIDKNKENIEVKEVKEVKKEVKKVEEVKCVEPEHKEHHEEKEHKDNHEDKCKDEMKDKCKKDDKDYHEEVKKKEKHDECKEDHHKEEKEEKEDKCEKINYCDQKYTENMGCMGACKKRDAIESEEYRFDEYEAQIVEEKELDPYDFEMRGSLGEFFENIVKDFEEVKNKFKEIKYCKWYKVNIKSLDDMCNISNYNKYTIAYYPMLNYYPYIKKYGYFMLGYKCDKKGNLKYIVYGVPGKKDKDEQPYAGKTGFVTWMSGDKDKEGCWLMFYDYKNSTVVVPMK</sequence>
<dbReference type="RefSeq" id="WP_156562744.1">
    <property type="nucleotide sequence ID" value="NZ_CACRTV010000076.1"/>
</dbReference>
<gene>
    <name evidence="1" type="ORF">CPLFYP93_02982</name>
</gene>
<proteinExistence type="predicted"/>
<reference evidence="1" key="1">
    <citation type="submission" date="2019-11" db="EMBL/GenBank/DDBJ databases">
        <authorList>
            <person name="Feng L."/>
        </authorList>
    </citation>
    <scope>NUCLEOTIDE SEQUENCE</scope>
    <source>
        <strain evidence="1">CParaputrificumLFYP93</strain>
    </source>
</reference>
<organism evidence="1">
    <name type="scientific">Clostridium paraputrificum</name>
    <dbReference type="NCBI Taxonomy" id="29363"/>
    <lineage>
        <taxon>Bacteria</taxon>
        <taxon>Bacillati</taxon>
        <taxon>Bacillota</taxon>
        <taxon>Clostridia</taxon>
        <taxon>Eubacteriales</taxon>
        <taxon>Clostridiaceae</taxon>
        <taxon>Clostridium</taxon>
    </lineage>
</organism>
<dbReference type="EMBL" id="CACRTV010000076">
    <property type="protein sequence ID" value="VYU61517.1"/>
    <property type="molecule type" value="Genomic_DNA"/>
</dbReference>
<accession>A0A6N3GA19</accession>
<evidence type="ECO:0000313" key="1">
    <source>
        <dbReference type="EMBL" id="VYU61517.1"/>
    </source>
</evidence>
<name>A0A6N3GA19_9CLOT</name>
<evidence type="ECO:0008006" key="2">
    <source>
        <dbReference type="Google" id="ProtNLM"/>
    </source>
</evidence>
<dbReference type="AlphaFoldDB" id="A0A6N3GA19"/>